<evidence type="ECO:0000313" key="7">
    <source>
        <dbReference type="Proteomes" id="UP000650466"/>
    </source>
</evidence>
<dbReference type="GO" id="GO:0045490">
    <property type="term" value="P:pectin catabolic process"/>
    <property type="evidence" value="ECO:0007669"/>
    <property type="project" value="UniProtKB-UniRule"/>
</dbReference>
<evidence type="ECO:0000256" key="3">
    <source>
        <dbReference type="ARBA" id="ARBA00023085"/>
    </source>
</evidence>
<name>A0A926KKL5_9BACL</name>
<dbReference type="EC" id="3.1.1.11" evidence="4"/>
<dbReference type="GO" id="GO:0030599">
    <property type="term" value="F:pectinesterase activity"/>
    <property type="evidence" value="ECO:0007669"/>
    <property type="project" value="UniProtKB-UniRule"/>
</dbReference>
<comment type="similarity">
    <text evidence="1">Belongs to the pectinesterase family.</text>
</comment>
<dbReference type="PROSITE" id="PS00800">
    <property type="entry name" value="PECTINESTERASE_1"/>
    <property type="match status" value="1"/>
</dbReference>
<organism evidence="6 7">
    <name type="scientific">Paenibacillus sedimenti</name>
    <dbReference type="NCBI Taxonomy" id="2770274"/>
    <lineage>
        <taxon>Bacteria</taxon>
        <taxon>Bacillati</taxon>
        <taxon>Bacillota</taxon>
        <taxon>Bacilli</taxon>
        <taxon>Bacillales</taxon>
        <taxon>Paenibacillaceae</taxon>
        <taxon>Paenibacillus</taxon>
    </lineage>
</organism>
<accession>A0A926KKL5</accession>
<dbReference type="Pfam" id="PF01095">
    <property type="entry name" value="Pectinesterase"/>
    <property type="match status" value="1"/>
</dbReference>
<dbReference type="InterPro" id="IPR018040">
    <property type="entry name" value="Pectinesterase_Tyr_AS"/>
</dbReference>
<keyword evidence="7" id="KW-1185">Reference proteome</keyword>
<evidence type="ECO:0000256" key="4">
    <source>
        <dbReference type="RuleBase" id="RU000589"/>
    </source>
</evidence>
<dbReference type="GO" id="GO:0009279">
    <property type="term" value="C:cell outer membrane"/>
    <property type="evidence" value="ECO:0007669"/>
    <property type="project" value="TreeGrafter"/>
</dbReference>
<dbReference type="RefSeq" id="WP_188173349.1">
    <property type="nucleotide sequence ID" value="NZ_JACVVD010000002.1"/>
</dbReference>
<dbReference type="InterPro" id="IPR012334">
    <property type="entry name" value="Pectin_lyas_fold"/>
</dbReference>
<sequence>MRRITVSQDGSGDFTSVQDAIDAVRVLPLEPVTIYIKNGTYREKIIVPDNKPDISLIGESREGTVLAFSDYAEMVGSDGKKLGTFGTAVLKVEADDFRMENLTVQNTAGFGPAIGQAVALYTSGDRHVYRNVRLLGNQDTLYTSRGRQYFADCYIEGHVDYIFGSATVLFESCEIHSLRQGYITAASTPKDTAIGYVFLNCRLTGAQTEESVYLGRPWRAWAHTVFINTWMGPHIHSAGWDNWGNPDNESTSRYAEYGSTGPGARAEARVQWARVLSEKEAPVPDVKRVLAGPDDWNPQVRS</sequence>
<protein>
    <recommendedName>
        <fullName evidence="4">Pectinesterase</fullName>
        <ecNumber evidence="4">3.1.1.11</ecNumber>
    </recommendedName>
</protein>
<reference evidence="6" key="1">
    <citation type="submission" date="2020-09" db="EMBL/GenBank/DDBJ databases">
        <title>Draft Genome Sequence of Paenibacillus sp. WST5.</title>
        <authorList>
            <person name="Bao Z."/>
        </authorList>
    </citation>
    <scope>NUCLEOTIDE SEQUENCE</scope>
    <source>
        <strain evidence="6">WST5</strain>
    </source>
</reference>
<dbReference type="Proteomes" id="UP000650466">
    <property type="component" value="Unassembled WGS sequence"/>
</dbReference>
<keyword evidence="2 4" id="KW-0378">Hydrolase</keyword>
<comment type="pathway">
    <text evidence="4">Glycan metabolism; pectin degradation; 2-dehydro-3-deoxy-D-gluconate from pectin: step 1/5.</text>
</comment>
<comment type="catalytic activity">
    <reaction evidence="4">
        <text>[(1-&gt;4)-alpha-D-galacturonosyl methyl ester](n) + n H2O = [(1-&gt;4)-alpha-D-galacturonosyl](n) + n methanol + n H(+)</text>
        <dbReference type="Rhea" id="RHEA:22380"/>
        <dbReference type="Rhea" id="RHEA-COMP:14570"/>
        <dbReference type="Rhea" id="RHEA-COMP:14573"/>
        <dbReference type="ChEBI" id="CHEBI:15377"/>
        <dbReference type="ChEBI" id="CHEBI:15378"/>
        <dbReference type="ChEBI" id="CHEBI:17790"/>
        <dbReference type="ChEBI" id="CHEBI:140522"/>
        <dbReference type="ChEBI" id="CHEBI:140523"/>
        <dbReference type="EC" id="3.1.1.11"/>
    </reaction>
</comment>
<dbReference type="InterPro" id="IPR011050">
    <property type="entry name" value="Pectin_lyase_fold/virulence"/>
</dbReference>
<feature type="domain" description="Pectinesterase catalytic" evidence="5">
    <location>
        <begin position="4"/>
        <end position="275"/>
    </location>
</feature>
<proteinExistence type="inferred from homology"/>
<dbReference type="PANTHER" id="PTHR31321:SF57">
    <property type="entry name" value="PECTINESTERASE 53-RELATED"/>
    <property type="match status" value="1"/>
</dbReference>
<keyword evidence="3 4" id="KW-0063">Aspartyl esterase</keyword>
<dbReference type="SUPFAM" id="SSF51126">
    <property type="entry name" value="Pectin lyase-like"/>
    <property type="match status" value="1"/>
</dbReference>
<evidence type="ECO:0000256" key="1">
    <source>
        <dbReference type="ARBA" id="ARBA00008891"/>
    </source>
</evidence>
<dbReference type="PANTHER" id="PTHR31321">
    <property type="entry name" value="ACYL-COA THIOESTER HYDROLASE YBHC-RELATED"/>
    <property type="match status" value="1"/>
</dbReference>
<evidence type="ECO:0000313" key="6">
    <source>
        <dbReference type="EMBL" id="MBD0379532.1"/>
    </source>
</evidence>
<dbReference type="AlphaFoldDB" id="A0A926KKL5"/>
<dbReference type="EMBL" id="JACVVD010000002">
    <property type="protein sequence ID" value="MBD0379532.1"/>
    <property type="molecule type" value="Genomic_DNA"/>
</dbReference>
<dbReference type="Gene3D" id="2.160.20.10">
    <property type="entry name" value="Single-stranded right-handed beta-helix, Pectin lyase-like"/>
    <property type="match status" value="1"/>
</dbReference>
<evidence type="ECO:0000259" key="5">
    <source>
        <dbReference type="Pfam" id="PF01095"/>
    </source>
</evidence>
<gene>
    <name evidence="6" type="ORF">ICC18_05345</name>
</gene>
<dbReference type="GO" id="GO:0042545">
    <property type="term" value="P:cell wall modification"/>
    <property type="evidence" value="ECO:0007669"/>
    <property type="project" value="UniProtKB-UniRule"/>
</dbReference>
<comment type="caution">
    <text evidence="6">The sequence shown here is derived from an EMBL/GenBank/DDBJ whole genome shotgun (WGS) entry which is preliminary data.</text>
</comment>
<dbReference type="InterPro" id="IPR000070">
    <property type="entry name" value="Pectinesterase_cat"/>
</dbReference>
<evidence type="ECO:0000256" key="2">
    <source>
        <dbReference type="ARBA" id="ARBA00022801"/>
    </source>
</evidence>